<name>A0ABP8I012_9BURK</name>
<dbReference type="Proteomes" id="UP001500975">
    <property type="component" value="Unassembled WGS sequence"/>
</dbReference>
<organism evidence="2 3">
    <name type="scientific">Variovorax defluvii</name>
    <dbReference type="NCBI Taxonomy" id="913761"/>
    <lineage>
        <taxon>Bacteria</taxon>
        <taxon>Pseudomonadati</taxon>
        <taxon>Pseudomonadota</taxon>
        <taxon>Betaproteobacteria</taxon>
        <taxon>Burkholderiales</taxon>
        <taxon>Comamonadaceae</taxon>
        <taxon>Variovorax</taxon>
    </lineage>
</organism>
<feature type="region of interest" description="Disordered" evidence="1">
    <location>
        <begin position="131"/>
        <end position="166"/>
    </location>
</feature>
<evidence type="ECO:0000256" key="1">
    <source>
        <dbReference type="SAM" id="MobiDB-lite"/>
    </source>
</evidence>
<dbReference type="SUPFAM" id="SSF48452">
    <property type="entry name" value="TPR-like"/>
    <property type="match status" value="1"/>
</dbReference>
<protein>
    <recommendedName>
        <fullName evidence="4">Tetratricopeptide repeat protein</fullName>
    </recommendedName>
</protein>
<keyword evidence="3" id="KW-1185">Reference proteome</keyword>
<gene>
    <name evidence="2" type="ORF">GCM10023165_34270</name>
</gene>
<accession>A0ABP8I012</accession>
<evidence type="ECO:0000313" key="2">
    <source>
        <dbReference type="EMBL" id="GAA4348449.1"/>
    </source>
</evidence>
<reference evidence="3" key="1">
    <citation type="journal article" date="2019" name="Int. J. Syst. Evol. Microbiol.">
        <title>The Global Catalogue of Microorganisms (GCM) 10K type strain sequencing project: providing services to taxonomists for standard genome sequencing and annotation.</title>
        <authorList>
            <consortium name="The Broad Institute Genomics Platform"/>
            <consortium name="The Broad Institute Genome Sequencing Center for Infectious Disease"/>
            <person name="Wu L."/>
            <person name="Ma J."/>
        </authorList>
    </citation>
    <scope>NUCLEOTIDE SEQUENCE [LARGE SCALE GENOMIC DNA]</scope>
    <source>
        <strain evidence="3">JCM 17804</strain>
    </source>
</reference>
<evidence type="ECO:0000313" key="3">
    <source>
        <dbReference type="Proteomes" id="UP001500975"/>
    </source>
</evidence>
<dbReference type="EMBL" id="BAABGJ010000057">
    <property type="protein sequence ID" value="GAA4348449.1"/>
    <property type="molecule type" value="Genomic_DNA"/>
</dbReference>
<evidence type="ECO:0008006" key="4">
    <source>
        <dbReference type="Google" id="ProtNLM"/>
    </source>
</evidence>
<comment type="caution">
    <text evidence="2">The sequence shown here is derived from an EMBL/GenBank/DDBJ whole genome shotgun (WGS) entry which is preliminary data.</text>
</comment>
<dbReference type="InterPro" id="IPR011990">
    <property type="entry name" value="TPR-like_helical_dom_sf"/>
</dbReference>
<dbReference type="Gene3D" id="1.25.40.10">
    <property type="entry name" value="Tetratricopeptide repeat domain"/>
    <property type="match status" value="1"/>
</dbReference>
<sequence length="166" mass="17370">MPDAHHEFPLSRSDLQLLAQIGFFAAQSGQRGAAAALFSALRVVRPEAVLPWIGLALADMGAGRAGEAARFLRDEALRAHPADPELCTFLGLALIEAGHLAEARKVLQELVDRECAAGNEAQPHVRMASRLLQSPPPGAGPAAARSTALVEIPRDPSASESTASPA</sequence>
<dbReference type="Pfam" id="PF14559">
    <property type="entry name" value="TPR_19"/>
    <property type="match status" value="1"/>
</dbReference>
<proteinExistence type="predicted"/>